<dbReference type="Proteomes" id="UP001164539">
    <property type="component" value="Chromosome 1"/>
</dbReference>
<name>A0ACC1YWW8_MELAZ</name>
<proteinExistence type="predicted"/>
<keyword evidence="2" id="KW-1185">Reference proteome</keyword>
<dbReference type="EMBL" id="CM051394">
    <property type="protein sequence ID" value="KAJ4728290.1"/>
    <property type="molecule type" value="Genomic_DNA"/>
</dbReference>
<reference evidence="1 2" key="1">
    <citation type="journal article" date="2023" name="Science">
        <title>Complex scaffold remodeling in plant triterpene biosynthesis.</title>
        <authorList>
            <person name="De La Pena R."/>
            <person name="Hodgson H."/>
            <person name="Liu J.C."/>
            <person name="Stephenson M.J."/>
            <person name="Martin A.C."/>
            <person name="Owen C."/>
            <person name="Harkess A."/>
            <person name="Leebens-Mack J."/>
            <person name="Jimenez L.E."/>
            <person name="Osbourn A."/>
            <person name="Sattely E.S."/>
        </authorList>
    </citation>
    <scope>NUCLEOTIDE SEQUENCE [LARGE SCALE GENOMIC DNA]</scope>
    <source>
        <strain evidence="2">cv. JPN11</strain>
        <tissue evidence="1">Leaf</tissue>
    </source>
</reference>
<organism evidence="1 2">
    <name type="scientific">Melia azedarach</name>
    <name type="common">Chinaberry tree</name>
    <dbReference type="NCBI Taxonomy" id="155640"/>
    <lineage>
        <taxon>Eukaryota</taxon>
        <taxon>Viridiplantae</taxon>
        <taxon>Streptophyta</taxon>
        <taxon>Embryophyta</taxon>
        <taxon>Tracheophyta</taxon>
        <taxon>Spermatophyta</taxon>
        <taxon>Magnoliopsida</taxon>
        <taxon>eudicotyledons</taxon>
        <taxon>Gunneridae</taxon>
        <taxon>Pentapetalae</taxon>
        <taxon>rosids</taxon>
        <taxon>malvids</taxon>
        <taxon>Sapindales</taxon>
        <taxon>Meliaceae</taxon>
        <taxon>Melia</taxon>
    </lineage>
</organism>
<protein>
    <submittedName>
        <fullName evidence="1">Beta-amylase</fullName>
    </submittedName>
</protein>
<comment type="caution">
    <text evidence="1">The sequence shown here is derived from an EMBL/GenBank/DDBJ whole genome shotgun (WGS) entry which is preliminary data.</text>
</comment>
<evidence type="ECO:0000313" key="2">
    <source>
        <dbReference type="Proteomes" id="UP001164539"/>
    </source>
</evidence>
<gene>
    <name evidence="1" type="ORF">OWV82_001248</name>
</gene>
<accession>A0ACC1YWW8</accession>
<sequence length="703" mass="79222">MSTDMQKLIGTSEEDDEEEMEMDVKEEDDDDEENGEKHIPRQVMVGVDIGMSPNSSNNNNQFKHQHQMQDQASTPGGGGVRRCRPLEEKERTKLRERHRRAITARILAGLRRHGNYNLRVRADINDVIAALAREAGWVVLPDGTTFPSRSQGSRPASGAPAMVSSSSSHMMSQQTPPTSLRGVSSGYQNSVEYNTCRMKGVFMPTPSPYDLTPTAQSQTSALVGDAGEQTESHPLIRGPMDTINDKQIIDVPTKIPERDFASTPYVPVYVMLPLGVINMKCELVDPDGLLKQLRVLKSVNVDGVMVDCWWGIVEAHAPQDYNWSGYKKLSQMVSELKLKLQVVMSFHECGGNFGDDVCIPLPHWVAEIGRTNPDIFFTDREGRRNPECLSWGIDRERVLRGRTALEVYFDYMRSFRVEFDEFFQNGIISMVEVGLGPCGELRYPSCPVKHGWRYPGIGEFQCYDQYLLKSMKKAAEARGHSFWARGPDNTGSYNSRPRETGFFCDGGDYNGYYGRFFLNWYSQVLVDHGDRVLSLAKLAFEGTCIAAKLSGMHWWYKTASHAAELTAGFYNPCNRDGYAAIAAMLKKHEAVLNFASAELHMLDRHEDFQEALADPEGLVWQVLNAAWDVCVPVSSENAIPCHDRVGYNKILDTAKPLSDPDGRHFSSFTYLRLGPPLMERQNFMEFERFVKRMHGEAVMDLQV</sequence>
<evidence type="ECO:0000313" key="1">
    <source>
        <dbReference type="EMBL" id="KAJ4728290.1"/>
    </source>
</evidence>